<dbReference type="SUPFAM" id="SSF46689">
    <property type="entry name" value="Homeodomain-like"/>
    <property type="match status" value="2"/>
</dbReference>
<dbReference type="Proteomes" id="UP000019028">
    <property type="component" value="Plasmid pHS1"/>
</dbReference>
<dbReference type="PROSITE" id="PS00041">
    <property type="entry name" value="HTH_ARAC_FAMILY_1"/>
    <property type="match status" value="1"/>
</dbReference>
<evidence type="ECO:0000256" key="3">
    <source>
        <dbReference type="ARBA" id="ARBA00023163"/>
    </source>
</evidence>
<dbReference type="GO" id="GO:0003700">
    <property type="term" value="F:DNA-binding transcription factor activity"/>
    <property type="evidence" value="ECO:0007669"/>
    <property type="project" value="InterPro"/>
</dbReference>
<keyword evidence="6" id="KW-1185">Reference proteome</keyword>
<name>W0I316_9GAMM</name>
<dbReference type="RefSeq" id="WP_025424274.1">
    <property type="nucleotide sequence ID" value="NZ_CP006570.1"/>
</dbReference>
<dbReference type="Pfam" id="PF06719">
    <property type="entry name" value="AraC_N"/>
    <property type="match status" value="1"/>
</dbReference>
<keyword evidence="1" id="KW-0805">Transcription regulation</keyword>
<dbReference type="InterPro" id="IPR018060">
    <property type="entry name" value="HTH_AraC"/>
</dbReference>
<dbReference type="EMBL" id="CP006570">
    <property type="protein sequence ID" value="AHF79147.1"/>
    <property type="molecule type" value="Genomic_DNA"/>
</dbReference>
<dbReference type="InterPro" id="IPR009594">
    <property type="entry name" value="Tscrpt_reg_HTH_AraC_N"/>
</dbReference>
<dbReference type="SMART" id="SM00342">
    <property type="entry name" value="HTH_ARAC"/>
    <property type="match status" value="1"/>
</dbReference>
<dbReference type="InterPro" id="IPR018062">
    <property type="entry name" value="HTH_AraC-typ_CS"/>
</dbReference>
<dbReference type="PANTHER" id="PTHR43436:SF1">
    <property type="entry name" value="TRANSCRIPTIONAL REGULATORY PROTEIN"/>
    <property type="match status" value="1"/>
</dbReference>
<dbReference type="Pfam" id="PF12833">
    <property type="entry name" value="HTH_18"/>
    <property type="match status" value="1"/>
</dbReference>
<protein>
    <submittedName>
        <fullName evidence="5">AraC family transcriptional regulator</fullName>
    </submittedName>
</protein>
<geneLocation type="plasmid" evidence="5 6">
    <name>pHS1</name>
</geneLocation>
<sequence>MTPEDELAALLAQHAIVDGEHSTPVAGVTLFRASSADVPLPSVYRPCLCFIAQGSKQVMLGQAIYRYRPGQYLMVSIDLPMINLITAATPRSPYLLLRMDIDPQQIADILLQAPHLGETVTKPPRGLFIGRSDEPLIDGIVRLARLFNTPEDIPILAAQTLREILYRVLAGEDGRQVAQLALNGSILNRIARVITTLKTHFDQPLSIAALAQMADMSVSTFHAHFKSVTAMSPLQYQKSLRLIEARALMLSRQMDVAGAAWKVGYESPSQFSREYARMFGNPPARDISLLSQHAIAT</sequence>
<evidence type="ECO:0000313" key="5">
    <source>
        <dbReference type="EMBL" id="AHF79147.1"/>
    </source>
</evidence>
<evidence type="ECO:0000256" key="2">
    <source>
        <dbReference type="ARBA" id="ARBA00023125"/>
    </source>
</evidence>
<feature type="domain" description="HTH araC/xylS-type" evidence="4">
    <location>
        <begin position="191"/>
        <end position="289"/>
    </location>
</feature>
<dbReference type="PATRIC" id="fig|1239307.3.peg.4628"/>
<dbReference type="InterPro" id="IPR009057">
    <property type="entry name" value="Homeodomain-like_sf"/>
</dbReference>
<dbReference type="Gene3D" id="1.10.10.60">
    <property type="entry name" value="Homeodomain-like"/>
    <property type="match status" value="1"/>
</dbReference>
<dbReference type="AlphaFoldDB" id="W0I316"/>
<dbReference type="GO" id="GO:0043565">
    <property type="term" value="F:sequence-specific DNA binding"/>
    <property type="evidence" value="ECO:0007669"/>
    <property type="project" value="InterPro"/>
</dbReference>
<evidence type="ECO:0000313" key="6">
    <source>
        <dbReference type="Proteomes" id="UP000019028"/>
    </source>
</evidence>
<dbReference type="PROSITE" id="PS01124">
    <property type="entry name" value="HTH_ARAC_FAMILY_2"/>
    <property type="match status" value="1"/>
</dbReference>
<dbReference type="KEGG" id="sod:Sant_P0101"/>
<accession>W0I316</accession>
<gene>
    <name evidence="5" type="ORF">Sant_P0101</name>
</gene>
<dbReference type="PANTHER" id="PTHR43436">
    <property type="entry name" value="ARAC-FAMILY TRANSCRIPTIONAL REGULATOR"/>
    <property type="match status" value="1"/>
</dbReference>
<proteinExistence type="predicted"/>
<reference evidence="5 6" key="1">
    <citation type="journal article" date="2014" name="Genome Biol. Evol.">
        <title>Genome degeneration and adaptation in a nascent stage of symbiosis.</title>
        <authorList>
            <person name="Oakeson K.F."/>
            <person name="Gil R."/>
            <person name="Clayton A.L."/>
            <person name="Dunn D.M."/>
            <person name="von Niederhausern A.C."/>
            <person name="Hamil C."/>
            <person name="Aoyagi A."/>
            <person name="Duval B."/>
            <person name="Baca A."/>
            <person name="Silva F.J."/>
            <person name="Vallier A."/>
            <person name="Jackson D.G."/>
            <person name="Latorre A."/>
            <person name="Weiss R.B."/>
            <person name="Heddi A."/>
            <person name="Moya A."/>
            <person name="Dale C."/>
        </authorList>
    </citation>
    <scope>NUCLEOTIDE SEQUENCE [LARGE SCALE GENOMIC DNA]</scope>
    <source>
        <strain evidence="5 6">HS1</strain>
        <plasmid evidence="6">Plasmid pHS1</plasmid>
    </source>
</reference>
<dbReference type="HOGENOM" id="CLU_000445_100_0_6"/>
<dbReference type="OrthoDB" id="34150at2"/>
<keyword evidence="5" id="KW-0614">Plasmid</keyword>
<keyword evidence="2" id="KW-0238">DNA-binding</keyword>
<evidence type="ECO:0000256" key="1">
    <source>
        <dbReference type="ARBA" id="ARBA00023015"/>
    </source>
</evidence>
<evidence type="ECO:0000259" key="4">
    <source>
        <dbReference type="PROSITE" id="PS01124"/>
    </source>
</evidence>
<keyword evidence="3" id="KW-0804">Transcription</keyword>
<organism evidence="5 6">
    <name type="scientific">Sodalis praecaptivus</name>
    <dbReference type="NCBI Taxonomy" id="1239307"/>
    <lineage>
        <taxon>Bacteria</taxon>
        <taxon>Pseudomonadati</taxon>
        <taxon>Pseudomonadota</taxon>
        <taxon>Gammaproteobacteria</taxon>
        <taxon>Enterobacterales</taxon>
        <taxon>Bruguierivoracaceae</taxon>
        <taxon>Sodalis</taxon>
    </lineage>
</organism>